<protein>
    <submittedName>
        <fullName evidence="5">CBS-domain-containing membrane protein</fullName>
    </submittedName>
</protein>
<feature type="domain" description="BON" evidence="3">
    <location>
        <begin position="146"/>
        <end position="213"/>
    </location>
</feature>
<sequence>MGEPTVAAVMTRQVITAVYDTPFKELAGAMLAHGIDALPVIDSSGTPIGVVSEADILTKLEFHGGADPPPLLAGPHCRARWRKSTALRAADLMTTPAITTTPGVTVSAALHLMASSRIRQICVVTCVGHLIGILARRDALHLYVRSDSTIETDIEHEIATRTRAANQVTVHVTDGIVTLEGRLSFHSTVQRISEAAHHVPGVIAVHNNLHYDVDDLMITGL</sequence>
<dbReference type="Proteomes" id="UP001519332">
    <property type="component" value="Unassembled WGS sequence"/>
</dbReference>
<organism evidence="5 6">
    <name type="scientific">Kibdelosporangium banguiense</name>
    <dbReference type="NCBI Taxonomy" id="1365924"/>
    <lineage>
        <taxon>Bacteria</taxon>
        <taxon>Bacillati</taxon>
        <taxon>Actinomycetota</taxon>
        <taxon>Actinomycetes</taxon>
        <taxon>Pseudonocardiales</taxon>
        <taxon>Pseudonocardiaceae</taxon>
        <taxon>Kibdelosporangium</taxon>
    </lineage>
</organism>
<gene>
    <name evidence="5" type="ORF">JOF56_005155</name>
</gene>
<accession>A0ABS4TLC9</accession>
<dbReference type="RefSeq" id="WP_209642052.1">
    <property type="nucleotide sequence ID" value="NZ_JAGINW010000001.1"/>
</dbReference>
<dbReference type="Gene3D" id="3.30.1340.30">
    <property type="match status" value="1"/>
</dbReference>
<dbReference type="PIRSF" id="PIRSF036990">
    <property type="entry name" value="UCP036990_CBS_BON"/>
    <property type="match status" value="1"/>
</dbReference>
<dbReference type="PANTHER" id="PTHR43080">
    <property type="entry name" value="CBS DOMAIN-CONTAINING PROTEIN CBSX3, MITOCHONDRIAL"/>
    <property type="match status" value="1"/>
</dbReference>
<dbReference type="SMART" id="SM00116">
    <property type="entry name" value="CBS"/>
    <property type="match status" value="2"/>
</dbReference>
<proteinExistence type="predicted"/>
<reference evidence="5 6" key="1">
    <citation type="submission" date="2021-03" db="EMBL/GenBank/DDBJ databases">
        <title>Sequencing the genomes of 1000 actinobacteria strains.</title>
        <authorList>
            <person name="Klenk H.-P."/>
        </authorList>
    </citation>
    <scope>NUCLEOTIDE SEQUENCE [LARGE SCALE GENOMIC DNA]</scope>
    <source>
        <strain evidence="5 6">DSM 46670</strain>
    </source>
</reference>
<comment type="caution">
    <text evidence="5">The sequence shown here is derived from an EMBL/GenBank/DDBJ whole genome shotgun (WGS) entry which is preliminary data.</text>
</comment>
<name>A0ABS4TLC9_9PSEU</name>
<evidence type="ECO:0000259" key="3">
    <source>
        <dbReference type="PROSITE" id="PS50914"/>
    </source>
</evidence>
<evidence type="ECO:0000256" key="1">
    <source>
        <dbReference type="ARBA" id="ARBA00023122"/>
    </source>
</evidence>
<dbReference type="SUPFAM" id="SSF54631">
    <property type="entry name" value="CBS-domain pair"/>
    <property type="match status" value="1"/>
</dbReference>
<dbReference type="PROSITE" id="PS50914">
    <property type="entry name" value="BON"/>
    <property type="match status" value="1"/>
</dbReference>
<evidence type="ECO:0000313" key="6">
    <source>
        <dbReference type="Proteomes" id="UP001519332"/>
    </source>
</evidence>
<dbReference type="PANTHER" id="PTHR43080:SF29">
    <property type="entry name" value="OS02G0818000 PROTEIN"/>
    <property type="match status" value="1"/>
</dbReference>
<dbReference type="Gene3D" id="3.10.580.10">
    <property type="entry name" value="CBS-domain"/>
    <property type="match status" value="1"/>
</dbReference>
<feature type="domain" description="CBS" evidence="4">
    <location>
        <begin position="10"/>
        <end position="68"/>
    </location>
</feature>
<dbReference type="InterPro" id="IPR000644">
    <property type="entry name" value="CBS_dom"/>
</dbReference>
<evidence type="ECO:0000256" key="2">
    <source>
        <dbReference type="PROSITE-ProRule" id="PRU00703"/>
    </source>
</evidence>
<dbReference type="PROSITE" id="PS51371">
    <property type="entry name" value="CBS"/>
    <property type="match status" value="2"/>
</dbReference>
<evidence type="ECO:0000313" key="5">
    <source>
        <dbReference type="EMBL" id="MBP2324770.1"/>
    </source>
</evidence>
<feature type="domain" description="CBS" evidence="4">
    <location>
        <begin position="93"/>
        <end position="149"/>
    </location>
</feature>
<evidence type="ECO:0000259" key="4">
    <source>
        <dbReference type="PROSITE" id="PS51371"/>
    </source>
</evidence>
<keyword evidence="6" id="KW-1185">Reference proteome</keyword>
<dbReference type="InterPro" id="IPR051257">
    <property type="entry name" value="Diverse_CBS-Domain"/>
</dbReference>
<dbReference type="Pfam" id="PF04972">
    <property type="entry name" value="BON"/>
    <property type="match status" value="1"/>
</dbReference>
<dbReference type="Pfam" id="PF00571">
    <property type="entry name" value="CBS"/>
    <property type="match status" value="2"/>
</dbReference>
<dbReference type="InterPro" id="IPR017080">
    <property type="entry name" value="UCP036990_CBS_BON"/>
</dbReference>
<dbReference type="InterPro" id="IPR007055">
    <property type="entry name" value="BON_dom"/>
</dbReference>
<dbReference type="InterPro" id="IPR046342">
    <property type="entry name" value="CBS_dom_sf"/>
</dbReference>
<dbReference type="EMBL" id="JAGINW010000001">
    <property type="protein sequence ID" value="MBP2324770.1"/>
    <property type="molecule type" value="Genomic_DNA"/>
</dbReference>
<keyword evidence="1 2" id="KW-0129">CBS domain</keyword>